<evidence type="ECO:0000256" key="1">
    <source>
        <dbReference type="SAM" id="MobiDB-lite"/>
    </source>
</evidence>
<sequence>MAGKYMNELTAAELRYECSQRGLPEGGTKDAFEIRLEQHFTSLGIPANSARFQPVETSRQPKLDTDKNPAHNAGHIESSTGERTPVLRPSDATHPTPTQTAQQAADLVQAARGMIKEARQTVENTPHRHSLESRLTMLENCMARFGEDQRRIVETMRRLELGISRPTPEPQPEVSEPTRPQYASSSGQHRGTPKSPPADSA</sequence>
<reference evidence="3 4" key="1">
    <citation type="submission" date="2019-08" db="EMBL/GenBank/DDBJ databases">
        <title>Whole genome of Aphis craccivora.</title>
        <authorList>
            <person name="Voronova N.V."/>
            <person name="Shulinski R.S."/>
            <person name="Bandarenka Y.V."/>
            <person name="Zhorov D.G."/>
            <person name="Warner D."/>
        </authorList>
    </citation>
    <scope>NUCLEOTIDE SEQUENCE [LARGE SCALE GENOMIC DNA]</scope>
    <source>
        <strain evidence="3">180601</strain>
        <tissue evidence="3">Whole Body</tissue>
    </source>
</reference>
<comment type="caution">
    <text evidence="3">The sequence shown here is derived from an EMBL/GenBank/DDBJ whole genome shotgun (WGS) entry which is preliminary data.</text>
</comment>
<dbReference type="InterPro" id="IPR003034">
    <property type="entry name" value="SAP_dom"/>
</dbReference>
<dbReference type="PROSITE" id="PS50800">
    <property type="entry name" value="SAP"/>
    <property type="match status" value="1"/>
</dbReference>
<evidence type="ECO:0000259" key="2">
    <source>
        <dbReference type="PROSITE" id="PS50800"/>
    </source>
</evidence>
<dbReference type="AlphaFoldDB" id="A0A6G0VST0"/>
<accession>A0A6G0VST0</accession>
<organism evidence="3 4">
    <name type="scientific">Aphis craccivora</name>
    <name type="common">Cowpea aphid</name>
    <dbReference type="NCBI Taxonomy" id="307492"/>
    <lineage>
        <taxon>Eukaryota</taxon>
        <taxon>Metazoa</taxon>
        <taxon>Ecdysozoa</taxon>
        <taxon>Arthropoda</taxon>
        <taxon>Hexapoda</taxon>
        <taxon>Insecta</taxon>
        <taxon>Pterygota</taxon>
        <taxon>Neoptera</taxon>
        <taxon>Paraneoptera</taxon>
        <taxon>Hemiptera</taxon>
        <taxon>Sternorrhyncha</taxon>
        <taxon>Aphidomorpha</taxon>
        <taxon>Aphidoidea</taxon>
        <taxon>Aphididae</taxon>
        <taxon>Aphidini</taxon>
        <taxon>Aphis</taxon>
        <taxon>Aphis</taxon>
    </lineage>
</organism>
<dbReference type="EMBL" id="VUJU01012639">
    <property type="protein sequence ID" value="KAF0707181.1"/>
    <property type="molecule type" value="Genomic_DNA"/>
</dbReference>
<dbReference type="Proteomes" id="UP000478052">
    <property type="component" value="Unassembled WGS sequence"/>
</dbReference>
<feature type="region of interest" description="Disordered" evidence="1">
    <location>
        <begin position="47"/>
        <end position="100"/>
    </location>
</feature>
<keyword evidence="4" id="KW-1185">Reference proteome</keyword>
<evidence type="ECO:0000313" key="3">
    <source>
        <dbReference type="EMBL" id="KAF0707181.1"/>
    </source>
</evidence>
<protein>
    <submittedName>
        <fullName evidence="3">SAP domain-containing protein</fullName>
    </submittedName>
</protein>
<feature type="region of interest" description="Disordered" evidence="1">
    <location>
        <begin position="158"/>
        <end position="201"/>
    </location>
</feature>
<gene>
    <name evidence="3" type="ORF">FWK35_00036832</name>
</gene>
<feature type="compositionally biased region" description="Basic and acidic residues" evidence="1">
    <location>
        <begin position="59"/>
        <end position="69"/>
    </location>
</feature>
<proteinExistence type="predicted"/>
<name>A0A6G0VST0_APHCR</name>
<dbReference type="OrthoDB" id="6643192at2759"/>
<evidence type="ECO:0000313" key="4">
    <source>
        <dbReference type="Proteomes" id="UP000478052"/>
    </source>
</evidence>
<feature type="domain" description="SAP" evidence="2">
    <location>
        <begin position="6"/>
        <end position="40"/>
    </location>
</feature>